<dbReference type="GO" id="GO:0016491">
    <property type="term" value="F:oxidoreductase activity"/>
    <property type="evidence" value="ECO:0007669"/>
    <property type="project" value="UniProtKB-KW"/>
</dbReference>
<comment type="similarity">
    <text evidence="1">Belongs to the short-chain dehydrogenases/reductases (SDR) family.</text>
</comment>
<dbReference type="PANTHER" id="PTHR43477:SF1">
    <property type="entry name" value="DIHYDROANTICAPSIN 7-DEHYDROGENASE"/>
    <property type="match status" value="1"/>
</dbReference>
<proteinExistence type="inferred from homology"/>
<dbReference type="CDD" id="cd05233">
    <property type="entry name" value="SDR_c"/>
    <property type="match status" value="1"/>
</dbReference>
<comment type="caution">
    <text evidence="3">The sequence shown here is derived from an EMBL/GenBank/DDBJ whole genome shotgun (WGS) entry which is preliminary data.</text>
</comment>
<dbReference type="EMBL" id="BART01026335">
    <property type="protein sequence ID" value="GAG95673.1"/>
    <property type="molecule type" value="Genomic_DNA"/>
</dbReference>
<evidence type="ECO:0008006" key="4">
    <source>
        <dbReference type="Google" id="ProtNLM"/>
    </source>
</evidence>
<dbReference type="PANTHER" id="PTHR43477">
    <property type="entry name" value="DIHYDROANTICAPSIN 7-DEHYDROGENASE"/>
    <property type="match status" value="1"/>
</dbReference>
<dbReference type="InterPro" id="IPR051122">
    <property type="entry name" value="SDR_DHRS6-like"/>
</dbReference>
<evidence type="ECO:0000256" key="1">
    <source>
        <dbReference type="ARBA" id="ARBA00006484"/>
    </source>
</evidence>
<evidence type="ECO:0000256" key="2">
    <source>
        <dbReference type="ARBA" id="ARBA00023002"/>
    </source>
</evidence>
<evidence type="ECO:0000313" key="3">
    <source>
        <dbReference type="EMBL" id="GAG95673.1"/>
    </source>
</evidence>
<dbReference type="PRINTS" id="PR00081">
    <property type="entry name" value="GDHRDH"/>
</dbReference>
<dbReference type="SUPFAM" id="SSF51735">
    <property type="entry name" value="NAD(P)-binding Rossmann-fold domains"/>
    <property type="match status" value="1"/>
</dbReference>
<accession>X1CHC1</accession>
<organism evidence="3">
    <name type="scientific">marine sediment metagenome</name>
    <dbReference type="NCBI Taxonomy" id="412755"/>
    <lineage>
        <taxon>unclassified sequences</taxon>
        <taxon>metagenomes</taxon>
        <taxon>ecological metagenomes</taxon>
    </lineage>
</organism>
<dbReference type="AlphaFoldDB" id="X1CHC1"/>
<protein>
    <recommendedName>
        <fullName evidence="4">Short-chain dehydrogenase/reductase SDR</fullName>
    </recommendedName>
</protein>
<dbReference type="InterPro" id="IPR002347">
    <property type="entry name" value="SDR_fam"/>
</dbReference>
<keyword evidence="2" id="KW-0560">Oxidoreductase</keyword>
<name>X1CHC1_9ZZZZ</name>
<dbReference type="InterPro" id="IPR036291">
    <property type="entry name" value="NAD(P)-bd_dom_sf"/>
</dbReference>
<gene>
    <name evidence="3" type="ORF">S01H4_47010</name>
</gene>
<sequence length="110" mass="12301">MRRQIIQHTTQKEWDNSFDTNVRASFLLAKHSYDFLKDNGGSIIFISTVGGLRAHHRGIPYDPSKAAIDCFVRNLAIDYGLDGIRVNAVAPGVTNNLKNNLTVKPHVRPD</sequence>
<reference evidence="3" key="1">
    <citation type="journal article" date="2014" name="Front. Microbiol.">
        <title>High frequency of phylogenetically diverse reductive dehalogenase-homologous genes in deep subseafloor sedimentary metagenomes.</title>
        <authorList>
            <person name="Kawai M."/>
            <person name="Futagami T."/>
            <person name="Toyoda A."/>
            <person name="Takaki Y."/>
            <person name="Nishi S."/>
            <person name="Hori S."/>
            <person name="Arai W."/>
            <person name="Tsubouchi T."/>
            <person name="Morono Y."/>
            <person name="Uchiyama I."/>
            <person name="Ito T."/>
            <person name="Fujiyama A."/>
            <person name="Inagaki F."/>
            <person name="Takami H."/>
        </authorList>
    </citation>
    <scope>NUCLEOTIDE SEQUENCE</scope>
    <source>
        <strain evidence="3">Expedition CK06-06</strain>
    </source>
</reference>
<feature type="non-terminal residue" evidence="3">
    <location>
        <position position="110"/>
    </location>
</feature>
<dbReference type="Pfam" id="PF13561">
    <property type="entry name" value="adh_short_C2"/>
    <property type="match status" value="1"/>
</dbReference>
<dbReference type="Gene3D" id="3.40.50.720">
    <property type="entry name" value="NAD(P)-binding Rossmann-like Domain"/>
    <property type="match status" value="1"/>
</dbReference>